<sequence length="37" mass="4642">MTTRRSDYYVEHPCWRNHHPGIVLQSDRHGSFFRWRL</sequence>
<gene>
    <name evidence="1 3" type="primary">Zcchc9</name>
    <name evidence="1" type="ORF">rCG_44873</name>
</gene>
<dbReference type="Proteomes" id="UP000234681">
    <property type="component" value="Chromosome 2"/>
</dbReference>
<name>A6I4Q0_RAT</name>
<accession>A6I4Q0</accession>
<evidence type="ECO:0000313" key="3">
    <source>
        <dbReference type="RGD" id="1307450"/>
    </source>
</evidence>
<dbReference type="AlphaFoldDB" id="A6I4Q0"/>
<evidence type="ECO:0000313" key="1">
    <source>
        <dbReference type="EMBL" id="EDM10007.1"/>
    </source>
</evidence>
<proteinExistence type="predicted"/>
<dbReference type="AGR" id="RGD:1307450"/>
<evidence type="ECO:0000313" key="2">
    <source>
        <dbReference type="Proteomes" id="UP000234681"/>
    </source>
</evidence>
<dbReference type="EMBL" id="CH473955">
    <property type="protein sequence ID" value="EDM10007.1"/>
    <property type="molecule type" value="Genomic_DNA"/>
</dbReference>
<protein>
    <submittedName>
        <fullName evidence="1">Zinc finger, CCHC domain containing 9, isoform CRA_a</fullName>
    </submittedName>
</protein>
<dbReference type="RGD" id="1307450">
    <property type="gene designation" value="Zcchc9"/>
</dbReference>
<reference evidence="2" key="1">
    <citation type="submission" date="2005-09" db="EMBL/GenBank/DDBJ databases">
        <authorList>
            <person name="Mural R.J."/>
            <person name="Li P.W."/>
            <person name="Adams M.D."/>
            <person name="Amanatides P.G."/>
            <person name="Baden-Tillson H."/>
            <person name="Barnstead M."/>
            <person name="Chin S.H."/>
            <person name="Dew I."/>
            <person name="Evans C.A."/>
            <person name="Ferriera S."/>
            <person name="Flanigan M."/>
            <person name="Fosler C."/>
            <person name="Glodek A."/>
            <person name="Gu Z."/>
            <person name="Holt R.A."/>
            <person name="Jennings D."/>
            <person name="Kraft C.L."/>
            <person name="Lu F."/>
            <person name="Nguyen T."/>
            <person name="Nusskern D.R."/>
            <person name="Pfannkoch C.M."/>
            <person name="Sitter C."/>
            <person name="Sutton G.G."/>
            <person name="Venter J.C."/>
            <person name="Wang Z."/>
            <person name="Woodage T."/>
            <person name="Zheng X.H."/>
            <person name="Zhong F."/>
        </authorList>
    </citation>
    <scope>NUCLEOTIDE SEQUENCE [LARGE SCALE GENOMIC DNA]</scope>
    <source>
        <strain>BN</strain>
        <strain evidence="2">Sprague-Dawley</strain>
    </source>
</reference>
<organism evidence="1 2">
    <name type="scientific">Rattus norvegicus</name>
    <name type="common">Rat</name>
    <dbReference type="NCBI Taxonomy" id="10116"/>
    <lineage>
        <taxon>Eukaryota</taxon>
        <taxon>Metazoa</taxon>
        <taxon>Chordata</taxon>
        <taxon>Craniata</taxon>
        <taxon>Vertebrata</taxon>
        <taxon>Euteleostomi</taxon>
        <taxon>Mammalia</taxon>
        <taxon>Eutheria</taxon>
        <taxon>Euarchontoglires</taxon>
        <taxon>Glires</taxon>
        <taxon>Rodentia</taxon>
        <taxon>Myomorpha</taxon>
        <taxon>Muroidea</taxon>
        <taxon>Muridae</taxon>
        <taxon>Murinae</taxon>
        <taxon>Rattus</taxon>
    </lineage>
</organism>